<keyword evidence="2" id="KW-0378">Hydrolase</keyword>
<dbReference type="GO" id="GO:0004519">
    <property type="term" value="F:endonuclease activity"/>
    <property type="evidence" value="ECO:0007669"/>
    <property type="project" value="UniProtKB-KW"/>
</dbReference>
<feature type="domain" description="HNH" evidence="1">
    <location>
        <begin position="24"/>
        <end position="57"/>
    </location>
</feature>
<sequence>MWRNDPAAFAKTHTLSLALARRLQATAEHLTPRCKGGDDGGANIVAACLYCNTQRHRARTTLRPDEYLRKVRKRVASNRWHSVRLEGS</sequence>
<dbReference type="EMBL" id="JBHRXP010000001">
    <property type="protein sequence ID" value="MFC3579236.1"/>
    <property type="molecule type" value="Genomic_DNA"/>
</dbReference>
<evidence type="ECO:0000313" key="3">
    <source>
        <dbReference type="Proteomes" id="UP001595713"/>
    </source>
</evidence>
<keyword evidence="2" id="KW-0540">Nuclease</keyword>
<organism evidence="2 3">
    <name type="scientific">Sphingomonas hylomeconis</name>
    <dbReference type="NCBI Taxonomy" id="1395958"/>
    <lineage>
        <taxon>Bacteria</taxon>
        <taxon>Pseudomonadati</taxon>
        <taxon>Pseudomonadota</taxon>
        <taxon>Alphaproteobacteria</taxon>
        <taxon>Sphingomonadales</taxon>
        <taxon>Sphingomonadaceae</taxon>
        <taxon>Sphingomonas</taxon>
    </lineage>
</organism>
<dbReference type="Pfam" id="PF01844">
    <property type="entry name" value="HNH"/>
    <property type="match status" value="1"/>
</dbReference>
<dbReference type="Proteomes" id="UP001595713">
    <property type="component" value="Unassembled WGS sequence"/>
</dbReference>
<dbReference type="RefSeq" id="WP_380815957.1">
    <property type="nucleotide sequence ID" value="NZ_JANQBK010000014.1"/>
</dbReference>
<protein>
    <submittedName>
        <fullName evidence="2">HNH endonuclease</fullName>
    </submittedName>
</protein>
<keyword evidence="3" id="KW-1185">Reference proteome</keyword>
<evidence type="ECO:0000313" key="2">
    <source>
        <dbReference type="EMBL" id="MFC3579236.1"/>
    </source>
</evidence>
<gene>
    <name evidence="2" type="ORF">ACFONA_03585</name>
</gene>
<name>A0ABV7SSR0_9SPHN</name>
<reference evidence="3" key="1">
    <citation type="journal article" date="2019" name="Int. J. Syst. Evol. Microbiol.">
        <title>The Global Catalogue of Microorganisms (GCM) 10K type strain sequencing project: providing services to taxonomists for standard genome sequencing and annotation.</title>
        <authorList>
            <consortium name="The Broad Institute Genomics Platform"/>
            <consortium name="The Broad Institute Genome Sequencing Center for Infectious Disease"/>
            <person name="Wu L."/>
            <person name="Ma J."/>
        </authorList>
    </citation>
    <scope>NUCLEOTIDE SEQUENCE [LARGE SCALE GENOMIC DNA]</scope>
    <source>
        <strain evidence="3">KCTC 42739</strain>
    </source>
</reference>
<evidence type="ECO:0000259" key="1">
    <source>
        <dbReference type="Pfam" id="PF01844"/>
    </source>
</evidence>
<dbReference type="Gene3D" id="1.10.30.50">
    <property type="match status" value="1"/>
</dbReference>
<keyword evidence="2" id="KW-0255">Endonuclease</keyword>
<proteinExistence type="predicted"/>
<accession>A0ABV7SSR0</accession>
<comment type="caution">
    <text evidence="2">The sequence shown here is derived from an EMBL/GenBank/DDBJ whole genome shotgun (WGS) entry which is preliminary data.</text>
</comment>
<dbReference type="InterPro" id="IPR002711">
    <property type="entry name" value="HNH"/>
</dbReference>